<dbReference type="EMBL" id="JAUYZG010000008">
    <property type="protein sequence ID" value="KAK2900634.1"/>
    <property type="molecule type" value="Genomic_DNA"/>
</dbReference>
<gene>
    <name evidence="6" type="ORF">Q8A67_008749</name>
</gene>
<dbReference type="PANTHER" id="PTHR25465">
    <property type="entry name" value="B-BOX DOMAIN CONTAINING"/>
    <property type="match status" value="1"/>
</dbReference>
<dbReference type="InterPro" id="IPR051051">
    <property type="entry name" value="E3_ubiq-ligase_TRIM/RNF"/>
</dbReference>
<keyword evidence="1" id="KW-0479">Metal-binding</keyword>
<reference evidence="6" key="1">
    <citation type="submission" date="2023-08" db="EMBL/GenBank/DDBJ databases">
        <title>Chromosome-level Genome Assembly of mud carp (Cirrhinus molitorella).</title>
        <authorList>
            <person name="Liu H."/>
        </authorList>
    </citation>
    <scope>NUCLEOTIDE SEQUENCE</scope>
    <source>
        <strain evidence="6">Prfri</strain>
        <tissue evidence="6">Muscle</tissue>
    </source>
</reference>
<sequence>MLCMLDEHKNHVTVSLAEERTEKQKLLEETQRKFQQRIQEKETELENLRETIESHKRSAQTAVEDSERIYTELIRSIERSRSEVTQLIRDQEKVLLSQSEGVLEQLKEEIDDLRKRDAELEQFSHTGHIHFLQSFQSYNVPPASKKSPNIALGSCLSFDDLRGFITQLEVKLQQVFKEEEEKILRKGKYIEMIPTPEYESRNEFIQRYQRITLDRNTAHEYLKLVV</sequence>
<dbReference type="InterPro" id="IPR058030">
    <property type="entry name" value="TRIM8/14/16/25/29/45/65_CC"/>
</dbReference>
<dbReference type="Gene3D" id="3.30.160.60">
    <property type="entry name" value="Classic Zinc Finger"/>
    <property type="match status" value="1"/>
</dbReference>
<organism evidence="6 7">
    <name type="scientific">Cirrhinus molitorella</name>
    <name type="common">mud carp</name>
    <dbReference type="NCBI Taxonomy" id="172907"/>
    <lineage>
        <taxon>Eukaryota</taxon>
        <taxon>Metazoa</taxon>
        <taxon>Chordata</taxon>
        <taxon>Craniata</taxon>
        <taxon>Vertebrata</taxon>
        <taxon>Euteleostomi</taxon>
        <taxon>Actinopterygii</taxon>
        <taxon>Neopterygii</taxon>
        <taxon>Teleostei</taxon>
        <taxon>Ostariophysi</taxon>
        <taxon>Cypriniformes</taxon>
        <taxon>Cyprinidae</taxon>
        <taxon>Labeoninae</taxon>
        <taxon>Labeonini</taxon>
        <taxon>Cirrhinus</taxon>
    </lineage>
</organism>
<comment type="caution">
    <text evidence="6">The sequence shown here is derived from an EMBL/GenBank/DDBJ whole genome shotgun (WGS) entry which is preliminary data.</text>
</comment>
<evidence type="ECO:0000259" key="5">
    <source>
        <dbReference type="Pfam" id="PF25600"/>
    </source>
</evidence>
<keyword evidence="3" id="KW-0862">Zinc</keyword>
<feature type="coiled-coil region" evidence="4">
    <location>
        <begin position="24"/>
        <end position="65"/>
    </location>
</feature>
<accession>A0AA88TPT9</accession>
<dbReference type="AlphaFoldDB" id="A0AA88TPT9"/>
<dbReference type="Pfam" id="PF25600">
    <property type="entry name" value="TRIM_CC"/>
    <property type="match status" value="1"/>
</dbReference>
<evidence type="ECO:0000256" key="2">
    <source>
        <dbReference type="ARBA" id="ARBA00022771"/>
    </source>
</evidence>
<dbReference type="Proteomes" id="UP001187343">
    <property type="component" value="Unassembled WGS sequence"/>
</dbReference>
<dbReference type="GO" id="GO:0008270">
    <property type="term" value="F:zinc ion binding"/>
    <property type="evidence" value="ECO:0007669"/>
    <property type="project" value="UniProtKB-KW"/>
</dbReference>
<evidence type="ECO:0000313" key="6">
    <source>
        <dbReference type="EMBL" id="KAK2900634.1"/>
    </source>
</evidence>
<evidence type="ECO:0000256" key="4">
    <source>
        <dbReference type="SAM" id="Coils"/>
    </source>
</evidence>
<proteinExistence type="predicted"/>
<feature type="coiled-coil region" evidence="4">
    <location>
        <begin position="89"/>
        <end position="123"/>
    </location>
</feature>
<keyword evidence="2" id="KW-0863">Zinc-finger</keyword>
<name>A0AA88TPT9_9TELE</name>
<keyword evidence="7" id="KW-1185">Reference proteome</keyword>
<feature type="domain" description="TRIM8/14/16/25/29/45/65 coiled-coil region" evidence="5">
    <location>
        <begin position="38"/>
        <end position="177"/>
    </location>
</feature>
<evidence type="ECO:0000313" key="7">
    <source>
        <dbReference type="Proteomes" id="UP001187343"/>
    </source>
</evidence>
<evidence type="ECO:0000256" key="1">
    <source>
        <dbReference type="ARBA" id="ARBA00022723"/>
    </source>
</evidence>
<evidence type="ECO:0000256" key="3">
    <source>
        <dbReference type="ARBA" id="ARBA00022833"/>
    </source>
</evidence>
<keyword evidence="4" id="KW-0175">Coiled coil</keyword>
<protein>
    <recommendedName>
        <fullName evidence="5">TRIM8/14/16/25/29/45/65 coiled-coil region domain-containing protein</fullName>
    </recommendedName>
</protein>
<dbReference type="PANTHER" id="PTHR25465:SF5">
    <property type="entry name" value="E3 UBIQUITIN_ISG15 LIGASE TRIM25-RELATED"/>
    <property type="match status" value="1"/>
</dbReference>